<sequence>MPGYAGFGFAEQASLWSRSLHIVPWVSCSTTVRPRVRRQLFTRRVRPYATRLGDCLNVASHKSTTIMSALVSGGLMGLFGGNR</sequence>
<accession>A0A8E2JN78</accession>
<organism evidence="1 2">
    <name type="scientific">Glonium stellatum</name>
    <dbReference type="NCBI Taxonomy" id="574774"/>
    <lineage>
        <taxon>Eukaryota</taxon>
        <taxon>Fungi</taxon>
        <taxon>Dikarya</taxon>
        <taxon>Ascomycota</taxon>
        <taxon>Pezizomycotina</taxon>
        <taxon>Dothideomycetes</taxon>
        <taxon>Pleosporomycetidae</taxon>
        <taxon>Gloniales</taxon>
        <taxon>Gloniaceae</taxon>
        <taxon>Glonium</taxon>
    </lineage>
</organism>
<gene>
    <name evidence="1" type="ORF">AOQ84DRAFT_164670</name>
</gene>
<dbReference type="AlphaFoldDB" id="A0A8E2JN78"/>
<name>A0A8E2JN78_9PEZI</name>
<keyword evidence="2" id="KW-1185">Reference proteome</keyword>
<proteinExistence type="predicted"/>
<dbReference type="EMBL" id="KV750851">
    <property type="protein sequence ID" value="OCL02929.1"/>
    <property type="molecule type" value="Genomic_DNA"/>
</dbReference>
<reference evidence="1 2" key="1">
    <citation type="journal article" date="2016" name="Nat. Commun.">
        <title>Ectomycorrhizal ecology is imprinted in the genome of the dominant symbiotic fungus Cenococcum geophilum.</title>
        <authorList>
            <consortium name="DOE Joint Genome Institute"/>
            <person name="Peter M."/>
            <person name="Kohler A."/>
            <person name="Ohm R.A."/>
            <person name="Kuo A."/>
            <person name="Krutzmann J."/>
            <person name="Morin E."/>
            <person name="Arend M."/>
            <person name="Barry K.W."/>
            <person name="Binder M."/>
            <person name="Choi C."/>
            <person name="Clum A."/>
            <person name="Copeland A."/>
            <person name="Grisel N."/>
            <person name="Haridas S."/>
            <person name="Kipfer T."/>
            <person name="LaButti K."/>
            <person name="Lindquist E."/>
            <person name="Lipzen A."/>
            <person name="Maire R."/>
            <person name="Meier B."/>
            <person name="Mihaltcheva S."/>
            <person name="Molinier V."/>
            <person name="Murat C."/>
            <person name="Poggeler S."/>
            <person name="Quandt C.A."/>
            <person name="Sperisen C."/>
            <person name="Tritt A."/>
            <person name="Tisserant E."/>
            <person name="Crous P.W."/>
            <person name="Henrissat B."/>
            <person name="Nehls U."/>
            <person name="Egli S."/>
            <person name="Spatafora J.W."/>
            <person name="Grigoriev I.V."/>
            <person name="Martin F.M."/>
        </authorList>
    </citation>
    <scope>NUCLEOTIDE SEQUENCE [LARGE SCALE GENOMIC DNA]</scope>
    <source>
        <strain evidence="1 2">CBS 207.34</strain>
    </source>
</reference>
<evidence type="ECO:0000313" key="2">
    <source>
        <dbReference type="Proteomes" id="UP000250140"/>
    </source>
</evidence>
<dbReference type="Proteomes" id="UP000250140">
    <property type="component" value="Unassembled WGS sequence"/>
</dbReference>
<evidence type="ECO:0000313" key="1">
    <source>
        <dbReference type="EMBL" id="OCL02929.1"/>
    </source>
</evidence>
<protein>
    <submittedName>
        <fullName evidence="1">Uncharacterized protein</fullName>
    </submittedName>
</protein>